<reference evidence="1 2" key="1">
    <citation type="journal article" date="2020" name="IScience">
        <title>Genome Sequencing of the Endangered Kingdonia uniflora (Circaeasteraceae, Ranunculales) Reveals Potential Mechanisms of Evolutionary Specialization.</title>
        <authorList>
            <person name="Sun Y."/>
            <person name="Deng T."/>
            <person name="Zhang A."/>
            <person name="Moore M.J."/>
            <person name="Landis J.B."/>
            <person name="Lin N."/>
            <person name="Zhang H."/>
            <person name="Zhang X."/>
            <person name="Huang J."/>
            <person name="Zhang X."/>
            <person name="Sun H."/>
            <person name="Wang H."/>
        </authorList>
    </citation>
    <scope>NUCLEOTIDE SEQUENCE [LARGE SCALE GENOMIC DNA]</scope>
    <source>
        <strain evidence="1">TB1705</strain>
        <tissue evidence="1">Leaf</tissue>
    </source>
</reference>
<name>A0A7J7LY97_9MAGN</name>
<accession>A0A7J7LY97</accession>
<dbReference type="AlphaFoldDB" id="A0A7J7LY97"/>
<proteinExistence type="predicted"/>
<evidence type="ECO:0000313" key="1">
    <source>
        <dbReference type="EMBL" id="KAF6147562.1"/>
    </source>
</evidence>
<organism evidence="1 2">
    <name type="scientific">Kingdonia uniflora</name>
    <dbReference type="NCBI Taxonomy" id="39325"/>
    <lineage>
        <taxon>Eukaryota</taxon>
        <taxon>Viridiplantae</taxon>
        <taxon>Streptophyta</taxon>
        <taxon>Embryophyta</taxon>
        <taxon>Tracheophyta</taxon>
        <taxon>Spermatophyta</taxon>
        <taxon>Magnoliopsida</taxon>
        <taxon>Ranunculales</taxon>
        <taxon>Circaeasteraceae</taxon>
        <taxon>Kingdonia</taxon>
    </lineage>
</organism>
<gene>
    <name evidence="1" type="ORF">GIB67_014681</name>
</gene>
<comment type="caution">
    <text evidence="1">The sequence shown here is derived from an EMBL/GenBank/DDBJ whole genome shotgun (WGS) entry which is preliminary data.</text>
</comment>
<sequence length="55" mass="6784">MLYIAQLHFYLFYRFFRIFFSYFHERKHTQSKGTNLRRNQNSFGRGIKVISSLCD</sequence>
<keyword evidence="2" id="KW-1185">Reference proteome</keyword>
<dbReference type="EMBL" id="JACGCM010001891">
    <property type="protein sequence ID" value="KAF6147562.1"/>
    <property type="molecule type" value="Genomic_DNA"/>
</dbReference>
<protein>
    <submittedName>
        <fullName evidence="1">Uncharacterized protein</fullName>
    </submittedName>
</protein>
<dbReference type="Proteomes" id="UP000541444">
    <property type="component" value="Unassembled WGS sequence"/>
</dbReference>
<evidence type="ECO:0000313" key="2">
    <source>
        <dbReference type="Proteomes" id="UP000541444"/>
    </source>
</evidence>